<accession>A0A2P2IKG8</accession>
<protein>
    <submittedName>
        <fullName evidence="1">SKP1-like protein 21</fullName>
    </submittedName>
</protein>
<organism evidence="1">
    <name type="scientific">Rhizophora mucronata</name>
    <name type="common">Asiatic mangrove</name>
    <dbReference type="NCBI Taxonomy" id="61149"/>
    <lineage>
        <taxon>Eukaryota</taxon>
        <taxon>Viridiplantae</taxon>
        <taxon>Streptophyta</taxon>
        <taxon>Embryophyta</taxon>
        <taxon>Tracheophyta</taxon>
        <taxon>Spermatophyta</taxon>
        <taxon>Magnoliopsida</taxon>
        <taxon>eudicotyledons</taxon>
        <taxon>Gunneridae</taxon>
        <taxon>Pentapetalae</taxon>
        <taxon>rosids</taxon>
        <taxon>fabids</taxon>
        <taxon>Malpighiales</taxon>
        <taxon>Rhizophoraceae</taxon>
        <taxon>Rhizophora</taxon>
    </lineage>
</organism>
<proteinExistence type="predicted"/>
<dbReference type="AlphaFoldDB" id="A0A2P2IKG8"/>
<name>A0A2P2IKG8_RHIMU</name>
<dbReference type="EMBL" id="GGEC01001208">
    <property type="protein sequence ID" value="MBW81691.1"/>
    <property type="molecule type" value="Transcribed_RNA"/>
</dbReference>
<evidence type="ECO:0000313" key="1">
    <source>
        <dbReference type="EMBL" id="MBW81691.1"/>
    </source>
</evidence>
<sequence length="34" mass="3946">MQELLSLGQERSPVPFSANGNVTLRRYTKEQMQH</sequence>
<reference evidence="1" key="1">
    <citation type="submission" date="2018-02" db="EMBL/GenBank/DDBJ databases">
        <title>Rhizophora mucronata_Transcriptome.</title>
        <authorList>
            <person name="Meera S.P."/>
            <person name="Sreeshan A."/>
            <person name="Augustine A."/>
        </authorList>
    </citation>
    <scope>NUCLEOTIDE SEQUENCE</scope>
    <source>
        <tissue evidence="1">Leaf</tissue>
    </source>
</reference>